<keyword evidence="3" id="KW-0547">Nucleotide-binding</keyword>
<keyword evidence="5" id="KW-0143">Chaperone</keyword>
<dbReference type="PRINTS" id="PR00304">
    <property type="entry name" value="TCOMPLEXTCP1"/>
</dbReference>
<evidence type="ECO:0000256" key="2">
    <source>
        <dbReference type="ARBA" id="ARBA00008020"/>
    </source>
</evidence>
<dbReference type="EMBL" id="LSKU01000001">
    <property type="protein sequence ID" value="KXG43167.1"/>
    <property type="molecule type" value="Genomic_DNA"/>
</dbReference>
<protein>
    <submittedName>
        <fullName evidence="6">Chaperonin</fullName>
    </submittedName>
</protein>
<dbReference type="Proteomes" id="UP000070352">
    <property type="component" value="Unassembled WGS sequence"/>
</dbReference>
<comment type="caution">
    <text evidence="6">The sequence shown here is derived from an EMBL/GenBank/DDBJ whole genome shotgun (WGS) entry which is preliminary data.</text>
</comment>
<dbReference type="InterPro" id="IPR002423">
    <property type="entry name" value="Cpn60/GroEL/TCP-1"/>
</dbReference>
<evidence type="ECO:0000256" key="1">
    <source>
        <dbReference type="ARBA" id="ARBA00006607"/>
    </source>
</evidence>
<dbReference type="InterPro" id="IPR027413">
    <property type="entry name" value="GROEL-like_equatorial_sf"/>
</dbReference>
<reference evidence="6 7" key="1">
    <citation type="submission" date="2016-02" db="EMBL/GenBank/DDBJ databases">
        <title>Draft Genome for Tepidibacillus decaturensis nov. sp. Strain Z9, an Anaerobic, Moderately Thermophilic and Heterotrophic Bacterium from Deep Subsurface of the Illinois Basin, USA.</title>
        <authorList>
            <person name="Dong Y."/>
            <person name="Chang J.Y."/>
            <person name="Sanford R."/>
            <person name="Fouke B.W."/>
        </authorList>
    </citation>
    <scope>NUCLEOTIDE SEQUENCE [LARGE SCALE GENOMIC DNA]</scope>
    <source>
        <strain evidence="6 7">Z9</strain>
    </source>
</reference>
<evidence type="ECO:0000256" key="5">
    <source>
        <dbReference type="ARBA" id="ARBA00023186"/>
    </source>
</evidence>
<dbReference type="STRING" id="1413211.U473_03380"/>
<dbReference type="InterPro" id="IPR027410">
    <property type="entry name" value="TCP-1-like_intermed_sf"/>
</dbReference>
<dbReference type="PANTHER" id="PTHR11353">
    <property type="entry name" value="CHAPERONIN"/>
    <property type="match status" value="1"/>
</dbReference>
<dbReference type="GO" id="GO:0005524">
    <property type="term" value="F:ATP binding"/>
    <property type="evidence" value="ECO:0007669"/>
    <property type="project" value="UniProtKB-KW"/>
</dbReference>
<gene>
    <name evidence="6" type="ORF">U473_03380</name>
</gene>
<dbReference type="CDD" id="cd00309">
    <property type="entry name" value="chaperonin_type_I_II"/>
    <property type="match status" value="1"/>
</dbReference>
<dbReference type="InterPro" id="IPR002194">
    <property type="entry name" value="Chaperonin_TCP-1_CS"/>
</dbReference>
<accession>A0A135L2L4</accession>
<organism evidence="6 7">
    <name type="scientific">Tepidibacillus decaturensis</name>
    <dbReference type="NCBI Taxonomy" id="1413211"/>
    <lineage>
        <taxon>Bacteria</taxon>
        <taxon>Bacillati</taxon>
        <taxon>Bacillota</taxon>
        <taxon>Bacilli</taxon>
        <taxon>Bacillales</taxon>
        <taxon>Bacillaceae</taxon>
        <taxon>Tepidibacillus</taxon>
    </lineage>
</organism>
<evidence type="ECO:0000313" key="7">
    <source>
        <dbReference type="Proteomes" id="UP000070352"/>
    </source>
</evidence>
<comment type="similarity">
    <text evidence="2">Belongs to the TCP-1 chaperonin family.</text>
</comment>
<dbReference type="InterPro" id="IPR027409">
    <property type="entry name" value="GroEL-like_apical_dom_sf"/>
</dbReference>
<name>A0A135L2L4_9BACI</name>
<dbReference type="PROSITE" id="PS00751">
    <property type="entry name" value="TCP1_2"/>
    <property type="match status" value="1"/>
</dbReference>
<dbReference type="GO" id="GO:0140662">
    <property type="term" value="F:ATP-dependent protein folding chaperone"/>
    <property type="evidence" value="ECO:0007669"/>
    <property type="project" value="InterPro"/>
</dbReference>
<keyword evidence="7" id="KW-1185">Reference proteome</keyword>
<evidence type="ECO:0000256" key="3">
    <source>
        <dbReference type="ARBA" id="ARBA00022741"/>
    </source>
</evidence>
<dbReference type="InterPro" id="IPR017998">
    <property type="entry name" value="Chaperone_TCP-1"/>
</dbReference>
<comment type="similarity">
    <text evidence="1">Belongs to the chaperonin (HSP60) family.</text>
</comment>
<dbReference type="Gene3D" id="3.30.260.10">
    <property type="entry name" value="TCP-1-like chaperonin intermediate domain"/>
    <property type="match status" value="1"/>
</dbReference>
<keyword evidence="4" id="KW-0067">ATP-binding</keyword>
<dbReference type="SUPFAM" id="SSF52029">
    <property type="entry name" value="GroEL apical domain-like"/>
    <property type="match status" value="1"/>
</dbReference>
<evidence type="ECO:0000256" key="4">
    <source>
        <dbReference type="ARBA" id="ARBA00022840"/>
    </source>
</evidence>
<dbReference type="AlphaFoldDB" id="A0A135L2L4"/>
<dbReference type="Gene3D" id="1.10.560.10">
    <property type="entry name" value="GroEL-like equatorial domain"/>
    <property type="match status" value="1"/>
</dbReference>
<dbReference type="Pfam" id="PF00118">
    <property type="entry name" value="Cpn60_TCP1"/>
    <property type="match status" value="1"/>
</dbReference>
<dbReference type="RefSeq" id="WP_068723321.1">
    <property type="nucleotide sequence ID" value="NZ_LSKU01000001.1"/>
</dbReference>
<evidence type="ECO:0000313" key="6">
    <source>
        <dbReference type="EMBL" id="KXG43167.1"/>
    </source>
</evidence>
<sequence>MNHHSNQSHQETDDRLTALHSNTNAIRAIASAVEGTLGPKGLDTMLVDTTGEVVITNDGVTILNKMEVNHPAAKMLIQVARSQQNEIGDGTTTATILSSELLSLAVNQVDRGVPIPKVIMGLKQGIRLAIQFLKQHVRPVEDLNKDWIHQIALIAGREHEDVAELIVEAAKLVGKEKLLDSQFKFADTILAYEGSENELVSGLILKKKKMNPDMPQKIENVKLLVIQDAFEPEEIDDEALGTEIGFSKYLEYKEIFKQNLDKVEQLGINLIAVHRGIDPMAEEFCVDHGIMMIQRLSSEDMKLLAEHTGAKMMKRSGLNKELEELKSYLGYAQLVYEDEKLEKVRVVGGKGKPTATILVGASTGEIVEERERIAKDAASSVQAAIRSGYVPGGGAVEMAISKEIERIREQTRGMEGFGLEAVAQALTKPMAQIVLNAGFNPLEKLDEVKVAQIEQQSDAIGINTDTGQLMDMEQNGILDPALVKIHALKAAGEICEAILRIHTIIRMKKDEDQD</sequence>
<dbReference type="GO" id="GO:0051082">
    <property type="term" value="F:unfolded protein binding"/>
    <property type="evidence" value="ECO:0007669"/>
    <property type="project" value="InterPro"/>
</dbReference>
<dbReference type="OrthoDB" id="2379282at2"/>
<dbReference type="Gene3D" id="3.50.7.10">
    <property type="entry name" value="GroEL"/>
    <property type="match status" value="1"/>
</dbReference>
<dbReference type="SUPFAM" id="SSF48592">
    <property type="entry name" value="GroEL equatorial domain-like"/>
    <property type="match status" value="1"/>
</dbReference>
<proteinExistence type="inferred from homology"/>
<dbReference type="GO" id="GO:0016887">
    <property type="term" value="F:ATP hydrolysis activity"/>
    <property type="evidence" value="ECO:0007669"/>
    <property type="project" value="InterPro"/>
</dbReference>